<dbReference type="InterPro" id="IPR039448">
    <property type="entry name" value="Beta_helix"/>
</dbReference>
<protein>
    <submittedName>
        <fullName evidence="1">Uncharacterized protein</fullName>
    </submittedName>
</protein>
<sequence length="444" mass="47047">MSKHLLIGALALSLIAAACGDDGGNDNPAENNTTNNTANNDAGEAFSEDCTEFVTATDDAEQNRINISEKLNLLSSDSVLCINDGVYPINAQLQLNDPNLSNIEIRGESQDNTILDFKSQESGGNGLLITGVDNFRAANFTIKNTAGDGIKVQEADGVELVNLTVTWDGGPKESNGAYGVYPVLTTNVLIEGCKVSNASDAGIYVGQTKNAIVRNNEAFGNVAGLELENTSFADAYDNHLHDNTGGLLIFDLPNLSVTDGSSNKVHNNLIENNNQANFAPGGNIVANVPRGTGILILSSSKNDIHDNTIKGNISLGLIIASYLALSTEIDDASYYPFSEANYVHNNTFENNGTQPEGLASMISQTPPIPDLAFGGFVNAGYADAGKTFEDIRNCFFENTSDGAPSSFIHANLGNATIDATSCSADWMDFCHYECQGTELPAISF</sequence>
<dbReference type="InterPro" id="IPR006626">
    <property type="entry name" value="PbH1"/>
</dbReference>
<dbReference type="KEGG" id="bsed:DN745_08925"/>
<dbReference type="InterPro" id="IPR022442">
    <property type="entry name" value="SO_2930-like_dom"/>
</dbReference>
<dbReference type="RefSeq" id="WP_111334088.1">
    <property type="nucleotide sequence ID" value="NZ_CP030032.1"/>
</dbReference>
<gene>
    <name evidence="1" type="ORF">DN745_08925</name>
</gene>
<dbReference type="PROSITE" id="PS51257">
    <property type="entry name" value="PROKAR_LIPOPROTEIN"/>
    <property type="match status" value="1"/>
</dbReference>
<dbReference type="Proteomes" id="UP000249799">
    <property type="component" value="Chromosome"/>
</dbReference>
<dbReference type="Gene3D" id="2.160.20.10">
    <property type="entry name" value="Single-stranded right-handed beta-helix, Pectin lyase-like"/>
    <property type="match status" value="1"/>
</dbReference>
<evidence type="ECO:0000313" key="2">
    <source>
        <dbReference type="Proteomes" id="UP000249799"/>
    </source>
</evidence>
<dbReference type="InterPro" id="IPR012334">
    <property type="entry name" value="Pectin_lyas_fold"/>
</dbReference>
<dbReference type="NCBIfam" id="TIGR03804">
    <property type="entry name" value="para_beta_helix"/>
    <property type="match status" value="1"/>
</dbReference>
<dbReference type="InterPro" id="IPR011050">
    <property type="entry name" value="Pectin_lyase_fold/virulence"/>
</dbReference>
<dbReference type="AlphaFoldDB" id="A0A2Z4FL83"/>
<dbReference type="SUPFAM" id="SSF51126">
    <property type="entry name" value="Pectin lyase-like"/>
    <property type="match status" value="1"/>
</dbReference>
<organism evidence="1 2">
    <name type="scientific">Bradymonas sediminis</name>
    <dbReference type="NCBI Taxonomy" id="1548548"/>
    <lineage>
        <taxon>Bacteria</taxon>
        <taxon>Deltaproteobacteria</taxon>
        <taxon>Bradymonadales</taxon>
        <taxon>Bradymonadaceae</taxon>
        <taxon>Bradymonas</taxon>
    </lineage>
</organism>
<reference evidence="1 2" key="1">
    <citation type="submission" date="2018-06" db="EMBL/GenBank/DDBJ databases">
        <title>Lujinxingia sediminis gen. nov. sp. nov., a new facultative anaerobic member of the class Deltaproteobacteria, and proposal of Lujinxingaceae fam. nov.</title>
        <authorList>
            <person name="Guo L.-Y."/>
            <person name="Li C.-M."/>
            <person name="Wang S."/>
            <person name="Du Z.-J."/>
        </authorList>
    </citation>
    <scope>NUCLEOTIDE SEQUENCE [LARGE SCALE GENOMIC DNA]</scope>
    <source>
        <strain evidence="1 2">FA350</strain>
    </source>
</reference>
<proteinExistence type="predicted"/>
<dbReference type="InterPro" id="IPR022441">
    <property type="entry name" value="Para_beta_helix_rpt-2"/>
</dbReference>
<accession>A0A2Z4FL83</accession>
<keyword evidence="2" id="KW-1185">Reference proteome</keyword>
<dbReference type="OrthoDB" id="338827at2"/>
<dbReference type="Pfam" id="PF13229">
    <property type="entry name" value="Beta_helix"/>
    <property type="match status" value="1"/>
</dbReference>
<name>A0A2Z4FL83_9DELT</name>
<evidence type="ECO:0000313" key="1">
    <source>
        <dbReference type="EMBL" id="AWV89454.1"/>
    </source>
</evidence>
<dbReference type="NCBIfam" id="TIGR03805">
    <property type="entry name" value="beta_helix_1"/>
    <property type="match status" value="1"/>
</dbReference>
<dbReference type="SMART" id="SM00710">
    <property type="entry name" value="PbH1"/>
    <property type="match status" value="8"/>
</dbReference>
<dbReference type="EMBL" id="CP030032">
    <property type="protein sequence ID" value="AWV89454.1"/>
    <property type="molecule type" value="Genomic_DNA"/>
</dbReference>